<protein>
    <submittedName>
        <fullName evidence="2">Uncharacterized protein</fullName>
    </submittedName>
</protein>
<dbReference type="EMBL" id="CAACVS010000480">
    <property type="protein sequence ID" value="VEU42800.1"/>
    <property type="molecule type" value="Genomic_DNA"/>
</dbReference>
<accession>A0A448ZL82</accession>
<keyword evidence="3" id="KW-1185">Reference proteome</keyword>
<keyword evidence="1" id="KW-0472">Membrane</keyword>
<keyword evidence="1" id="KW-0812">Transmembrane</keyword>
<evidence type="ECO:0000256" key="1">
    <source>
        <dbReference type="SAM" id="Phobius"/>
    </source>
</evidence>
<dbReference type="Proteomes" id="UP000291116">
    <property type="component" value="Unassembled WGS sequence"/>
</dbReference>
<evidence type="ECO:0000313" key="2">
    <source>
        <dbReference type="EMBL" id="VEU42800.1"/>
    </source>
</evidence>
<sequence>MRNGQRKWKSNQKCDAADIKIYDLWSCNCQKPLCPADSSSDSCSSTRVHPSAMLEAVSSQFEAWSWSELSSSYCNEVCEVFSKFWAVGSNGAVRSSFPSTDSWCLVLSLLISLLSLCNLVFSAVATGQKLIIMPKQAVINITKPIRKRPNVVRRCTAPTMGSPWAWL</sequence>
<keyword evidence="1" id="KW-1133">Transmembrane helix</keyword>
<evidence type="ECO:0000313" key="3">
    <source>
        <dbReference type="Proteomes" id="UP000291116"/>
    </source>
</evidence>
<reference evidence="2 3" key="1">
    <citation type="submission" date="2019-01" db="EMBL/GenBank/DDBJ databases">
        <authorList>
            <person name="Ferrante I. M."/>
        </authorList>
    </citation>
    <scope>NUCLEOTIDE SEQUENCE [LARGE SCALE GENOMIC DNA]</scope>
    <source>
        <strain evidence="2 3">B856</strain>
    </source>
</reference>
<dbReference type="AlphaFoldDB" id="A0A448ZL82"/>
<gene>
    <name evidence="2" type="ORF">PSNMU_V1.4_AUG-EV-PASAV3_0097890</name>
</gene>
<name>A0A448ZL82_9STRA</name>
<feature type="transmembrane region" description="Helical" evidence="1">
    <location>
        <begin position="103"/>
        <end position="125"/>
    </location>
</feature>
<proteinExistence type="predicted"/>
<organism evidence="2 3">
    <name type="scientific">Pseudo-nitzschia multistriata</name>
    <dbReference type="NCBI Taxonomy" id="183589"/>
    <lineage>
        <taxon>Eukaryota</taxon>
        <taxon>Sar</taxon>
        <taxon>Stramenopiles</taxon>
        <taxon>Ochrophyta</taxon>
        <taxon>Bacillariophyta</taxon>
        <taxon>Bacillariophyceae</taxon>
        <taxon>Bacillariophycidae</taxon>
        <taxon>Bacillariales</taxon>
        <taxon>Bacillariaceae</taxon>
        <taxon>Pseudo-nitzschia</taxon>
    </lineage>
</organism>